<protein>
    <submittedName>
        <fullName evidence="1">Uncharacterized protein</fullName>
    </submittedName>
</protein>
<reference evidence="2" key="1">
    <citation type="journal article" date="2019" name="Int. J. Syst. Evol. Microbiol.">
        <title>The Global Catalogue of Microorganisms (GCM) 10K type strain sequencing project: providing services to taxonomists for standard genome sequencing and annotation.</title>
        <authorList>
            <consortium name="The Broad Institute Genomics Platform"/>
            <consortium name="The Broad Institute Genome Sequencing Center for Infectious Disease"/>
            <person name="Wu L."/>
            <person name="Ma J."/>
        </authorList>
    </citation>
    <scope>NUCLEOTIDE SEQUENCE [LARGE SCALE GENOMIC DNA]</scope>
    <source>
        <strain evidence="2">JCM 11136</strain>
    </source>
</reference>
<sequence length="193" mass="20845">MARVQLPQQFALLLKDGRSPHGGHRLLDVQESCRLRRLAGRLLGRLVLALCGDGLLGGLDRLPQQLGLIAQPGQARGQRVVLSPGLVELGGQPGRVAAQFLLPGTAGRHPRRDPPHPLDHLGALLRQPLGLGGQCRFTRRRPAQPIEIGLGLPHHPRDLVHPCLVHPGLDVTAHPALGRTRDRPSIAVRDLTT</sequence>
<organism evidence="1 2">
    <name type="scientific">Nonomuraea longicatena</name>
    <dbReference type="NCBI Taxonomy" id="83682"/>
    <lineage>
        <taxon>Bacteria</taxon>
        <taxon>Bacillati</taxon>
        <taxon>Actinomycetota</taxon>
        <taxon>Actinomycetes</taxon>
        <taxon>Streptosporangiales</taxon>
        <taxon>Streptosporangiaceae</taxon>
        <taxon>Nonomuraea</taxon>
    </lineage>
</organism>
<comment type="caution">
    <text evidence="1">The sequence shown here is derived from an EMBL/GenBank/DDBJ whole genome shotgun (WGS) entry which is preliminary data.</text>
</comment>
<evidence type="ECO:0000313" key="1">
    <source>
        <dbReference type="EMBL" id="GAA0913422.1"/>
    </source>
</evidence>
<name>A0ABP3Z4M7_9ACTN</name>
<dbReference type="Proteomes" id="UP001501578">
    <property type="component" value="Unassembled WGS sequence"/>
</dbReference>
<gene>
    <name evidence="1" type="ORF">GCM10009560_05470</name>
</gene>
<evidence type="ECO:0000313" key="2">
    <source>
        <dbReference type="Proteomes" id="UP001501578"/>
    </source>
</evidence>
<proteinExistence type="predicted"/>
<dbReference type="EMBL" id="BAAAHQ010000001">
    <property type="protein sequence ID" value="GAA0913422.1"/>
    <property type="molecule type" value="Genomic_DNA"/>
</dbReference>
<accession>A0ABP3Z4M7</accession>
<keyword evidence="2" id="KW-1185">Reference proteome</keyword>